<proteinExistence type="predicted"/>
<keyword evidence="1 2" id="KW-0732">Signal</keyword>
<organism evidence="3 4">
    <name type="scientific">Halpernia humi</name>
    <dbReference type="NCBI Taxonomy" id="493375"/>
    <lineage>
        <taxon>Bacteria</taxon>
        <taxon>Pseudomonadati</taxon>
        <taxon>Bacteroidota</taxon>
        <taxon>Flavobacteriia</taxon>
        <taxon>Flavobacteriales</taxon>
        <taxon>Weeksellaceae</taxon>
        <taxon>Chryseobacterium group</taxon>
        <taxon>Halpernia</taxon>
    </lineage>
</organism>
<evidence type="ECO:0000256" key="2">
    <source>
        <dbReference type="SAM" id="SignalP"/>
    </source>
</evidence>
<dbReference type="NCBIfam" id="TIGR04183">
    <property type="entry name" value="Por_Secre_tail"/>
    <property type="match status" value="1"/>
</dbReference>
<feature type="signal peptide" evidence="2">
    <location>
        <begin position="1"/>
        <end position="31"/>
    </location>
</feature>
<sequence>MLILLSNINFLIMKKLYSLVAIAMFSATAIAQTTVAFDFSAQGYTNAQAVSAGTIDSNVSFTTAQNGSGTAPTYYNSGSALRFYANSADGNGNSITLVPTSGKEITDLVINSVSATYTPSLTYSVDGGAPVTIAATGSSYTISGINASSSLEVKNAVSGATTQLRIQTLSVTYTNSTLAVGDVNSTKVSLVKNTSVKNSLYFAAKANVQIVNTNGQVVKSAQVDNGTLLDVSGLAKGFYIVTGVVDGRKISQKIIKN</sequence>
<evidence type="ECO:0000256" key="1">
    <source>
        <dbReference type="ARBA" id="ARBA00022729"/>
    </source>
</evidence>
<name>A0A1H5S186_9FLAO</name>
<dbReference type="AlphaFoldDB" id="A0A1H5S186"/>
<protein>
    <submittedName>
        <fullName evidence="3">Por secretion system C-terminal sorting domain-containing protein</fullName>
    </submittedName>
</protein>
<reference evidence="4" key="1">
    <citation type="submission" date="2016-10" db="EMBL/GenBank/DDBJ databases">
        <authorList>
            <person name="Varghese N."/>
            <person name="Submissions S."/>
        </authorList>
    </citation>
    <scope>NUCLEOTIDE SEQUENCE [LARGE SCALE GENOMIC DNA]</scope>
    <source>
        <strain evidence="4">DSM 21580</strain>
    </source>
</reference>
<evidence type="ECO:0000313" key="3">
    <source>
        <dbReference type="EMBL" id="SEF44345.1"/>
    </source>
</evidence>
<accession>A0A1H5S186</accession>
<dbReference type="EMBL" id="FNUS01000001">
    <property type="protein sequence ID" value="SEF44345.1"/>
    <property type="molecule type" value="Genomic_DNA"/>
</dbReference>
<gene>
    <name evidence="3" type="ORF">SAMN05421847_0016</name>
</gene>
<dbReference type="InterPro" id="IPR026444">
    <property type="entry name" value="Secre_tail"/>
</dbReference>
<keyword evidence="4" id="KW-1185">Reference proteome</keyword>
<evidence type="ECO:0000313" key="4">
    <source>
        <dbReference type="Proteomes" id="UP000236738"/>
    </source>
</evidence>
<feature type="chain" id="PRO_5009283532" evidence="2">
    <location>
        <begin position="32"/>
        <end position="257"/>
    </location>
</feature>
<dbReference type="Proteomes" id="UP000236738">
    <property type="component" value="Unassembled WGS sequence"/>
</dbReference>